<dbReference type="SMART" id="SM00382">
    <property type="entry name" value="AAA"/>
    <property type="match status" value="1"/>
</dbReference>
<dbReference type="Pfam" id="PF02881">
    <property type="entry name" value="SRP54_N"/>
    <property type="match status" value="1"/>
</dbReference>
<dbReference type="SUPFAM" id="SSF47364">
    <property type="entry name" value="Domain of the SRP/SRP receptor G-proteins"/>
    <property type="match status" value="1"/>
</dbReference>
<evidence type="ECO:0000313" key="11">
    <source>
        <dbReference type="EMBL" id="SVB63795.1"/>
    </source>
</evidence>
<evidence type="ECO:0000256" key="7">
    <source>
        <dbReference type="ARBA" id="ARBA00023134"/>
    </source>
</evidence>
<comment type="subcellular location">
    <subcellularLocation>
        <location evidence="1">Cell membrane</location>
        <topology evidence="1">Peripheral membrane protein</topology>
        <orientation evidence="1">Cytoplasmic side</orientation>
    </subcellularLocation>
</comment>
<protein>
    <recommendedName>
        <fullName evidence="10">SRP54-type proteins GTP-binding domain-containing protein</fullName>
    </recommendedName>
</protein>
<dbReference type="InterPro" id="IPR004390">
    <property type="entry name" value="SR_rcpt_FtsY"/>
</dbReference>
<dbReference type="SMART" id="SM00963">
    <property type="entry name" value="SRP54_N"/>
    <property type="match status" value="1"/>
</dbReference>
<dbReference type="PANTHER" id="PTHR43134">
    <property type="entry name" value="SIGNAL RECOGNITION PARTICLE RECEPTOR SUBUNIT ALPHA"/>
    <property type="match status" value="1"/>
</dbReference>
<evidence type="ECO:0000256" key="5">
    <source>
        <dbReference type="ARBA" id="ARBA00022741"/>
    </source>
</evidence>
<dbReference type="EMBL" id="UINC01050618">
    <property type="protein sequence ID" value="SVB63795.1"/>
    <property type="molecule type" value="Genomic_DNA"/>
</dbReference>
<dbReference type="Pfam" id="PF00448">
    <property type="entry name" value="SRP54"/>
    <property type="match status" value="1"/>
</dbReference>
<dbReference type="InterPro" id="IPR013822">
    <property type="entry name" value="Signal_recog_particl_SRP54_hlx"/>
</dbReference>
<dbReference type="SUPFAM" id="SSF52540">
    <property type="entry name" value="P-loop containing nucleoside triphosphate hydrolases"/>
    <property type="match status" value="1"/>
</dbReference>
<dbReference type="Gene3D" id="1.20.120.140">
    <property type="entry name" value="Signal recognition particle SRP54, nucleotide-binding domain"/>
    <property type="match status" value="1"/>
</dbReference>
<dbReference type="InterPro" id="IPR027417">
    <property type="entry name" value="P-loop_NTPase"/>
</dbReference>
<dbReference type="PANTHER" id="PTHR43134:SF1">
    <property type="entry name" value="SIGNAL RECOGNITION PARTICLE RECEPTOR SUBUNIT ALPHA"/>
    <property type="match status" value="1"/>
</dbReference>
<evidence type="ECO:0000256" key="3">
    <source>
        <dbReference type="ARBA" id="ARBA00022475"/>
    </source>
</evidence>
<keyword evidence="4" id="KW-0963">Cytoplasm</keyword>
<dbReference type="AlphaFoldDB" id="A0A382FME7"/>
<dbReference type="FunFam" id="3.40.50.300:FF:000053">
    <property type="entry name" value="Signal recognition particle receptor FtsY"/>
    <property type="match status" value="1"/>
</dbReference>
<keyword evidence="9" id="KW-0675">Receptor</keyword>
<dbReference type="Gene3D" id="3.40.50.300">
    <property type="entry name" value="P-loop containing nucleotide triphosphate hydrolases"/>
    <property type="match status" value="1"/>
</dbReference>
<organism evidence="11">
    <name type="scientific">marine metagenome</name>
    <dbReference type="NCBI Taxonomy" id="408172"/>
    <lineage>
        <taxon>unclassified sequences</taxon>
        <taxon>metagenomes</taxon>
        <taxon>ecological metagenomes</taxon>
    </lineage>
</organism>
<evidence type="ECO:0000256" key="1">
    <source>
        <dbReference type="ARBA" id="ARBA00004413"/>
    </source>
</evidence>
<name>A0A382FME7_9ZZZZ</name>
<keyword evidence="3" id="KW-1003">Cell membrane</keyword>
<evidence type="ECO:0000256" key="4">
    <source>
        <dbReference type="ARBA" id="ARBA00022490"/>
    </source>
</evidence>
<keyword evidence="7" id="KW-0342">GTP-binding</keyword>
<dbReference type="GO" id="GO:0005525">
    <property type="term" value="F:GTP binding"/>
    <property type="evidence" value="ECO:0007669"/>
    <property type="project" value="UniProtKB-KW"/>
</dbReference>
<evidence type="ECO:0000259" key="10">
    <source>
        <dbReference type="PROSITE" id="PS00300"/>
    </source>
</evidence>
<dbReference type="GO" id="GO:0005737">
    <property type="term" value="C:cytoplasm"/>
    <property type="evidence" value="ECO:0007669"/>
    <property type="project" value="UniProtKB-ARBA"/>
</dbReference>
<dbReference type="InterPro" id="IPR003593">
    <property type="entry name" value="AAA+_ATPase"/>
</dbReference>
<sequence length="297" mass="32848">MALIGKIFQALHRTRESVSNAFDKVIQRKVSPESLEELENTLISADMGVATVQAILKVVEKHRKDNLIHKVSDYLISILPQNNNGKILHTNPTALMVVGVNGTGKTTTAAKLAQYYKSLGKKVLLIGADTYRAAAAEQLKIWANRLDVKIIYNEQSQQPSGVLFDGLSAAQNQSVDIAIIDTAGRLHTYKNLMRELEKMYLMVESRFPDFNIHSLITLDASVGQNSLIQAREFSDRVQMDGAILTKMDGTAKGGIIFPLYKELGIPVKFIGVGEDLDDLYVFNRQEYIQGLLGIPAS</sequence>
<dbReference type="GO" id="GO:0005047">
    <property type="term" value="F:signal recognition particle binding"/>
    <property type="evidence" value="ECO:0007669"/>
    <property type="project" value="TreeGrafter"/>
</dbReference>
<evidence type="ECO:0000256" key="6">
    <source>
        <dbReference type="ARBA" id="ARBA00022801"/>
    </source>
</evidence>
<evidence type="ECO:0000256" key="9">
    <source>
        <dbReference type="ARBA" id="ARBA00023170"/>
    </source>
</evidence>
<dbReference type="GO" id="GO:0006614">
    <property type="term" value="P:SRP-dependent cotranslational protein targeting to membrane"/>
    <property type="evidence" value="ECO:0007669"/>
    <property type="project" value="InterPro"/>
</dbReference>
<reference evidence="11" key="1">
    <citation type="submission" date="2018-05" db="EMBL/GenBank/DDBJ databases">
        <authorList>
            <person name="Lanie J.A."/>
            <person name="Ng W.-L."/>
            <person name="Kazmierczak K.M."/>
            <person name="Andrzejewski T.M."/>
            <person name="Davidsen T.M."/>
            <person name="Wayne K.J."/>
            <person name="Tettelin H."/>
            <person name="Glass J.I."/>
            <person name="Rusch D."/>
            <person name="Podicherti R."/>
            <person name="Tsui H.-C.T."/>
            <person name="Winkler M.E."/>
        </authorList>
    </citation>
    <scope>NUCLEOTIDE SEQUENCE</scope>
</reference>
<dbReference type="InterPro" id="IPR000897">
    <property type="entry name" value="SRP54_GTPase_dom"/>
</dbReference>
<dbReference type="InterPro" id="IPR042101">
    <property type="entry name" value="SRP54_N_sf"/>
</dbReference>
<dbReference type="SMART" id="SM00962">
    <property type="entry name" value="SRP54"/>
    <property type="match status" value="1"/>
</dbReference>
<keyword evidence="6" id="KW-0378">Hydrolase</keyword>
<dbReference type="NCBIfam" id="TIGR00064">
    <property type="entry name" value="ftsY"/>
    <property type="match status" value="1"/>
</dbReference>
<evidence type="ECO:0000256" key="2">
    <source>
        <dbReference type="ARBA" id="ARBA00008531"/>
    </source>
</evidence>
<dbReference type="GO" id="GO:0005886">
    <property type="term" value="C:plasma membrane"/>
    <property type="evidence" value="ECO:0007669"/>
    <property type="project" value="UniProtKB-SubCell"/>
</dbReference>
<gene>
    <name evidence="11" type="ORF">METZ01_LOCUS216649</name>
</gene>
<dbReference type="PROSITE" id="PS00300">
    <property type="entry name" value="SRP54"/>
    <property type="match status" value="1"/>
</dbReference>
<keyword evidence="5" id="KW-0547">Nucleotide-binding</keyword>
<keyword evidence="8" id="KW-0472">Membrane</keyword>
<comment type="similarity">
    <text evidence="2">Belongs to the GTP-binding SRP family.</text>
</comment>
<feature type="domain" description="SRP54-type proteins GTP-binding" evidence="10">
    <location>
        <begin position="266"/>
        <end position="279"/>
    </location>
</feature>
<proteinExistence type="inferred from homology"/>
<evidence type="ECO:0000256" key="8">
    <source>
        <dbReference type="ARBA" id="ARBA00023136"/>
    </source>
</evidence>
<dbReference type="GO" id="GO:0003924">
    <property type="term" value="F:GTPase activity"/>
    <property type="evidence" value="ECO:0007669"/>
    <property type="project" value="TreeGrafter"/>
</dbReference>
<accession>A0A382FME7</accession>
<dbReference type="InterPro" id="IPR036225">
    <property type="entry name" value="SRP/SRP_N"/>
</dbReference>